<reference evidence="4 5" key="1">
    <citation type="journal article" date="2011" name="J. Bacteriol.">
        <title>Genome sequence of 'Pedosphaera parvula' Ellin514, an aerobic Verrucomicrobial isolate from pasture soil.</title>
        <authorList>
            <person name="Kant R."/>
            <person name="van Passel M.W."/>
            <person name="Sangwan P."/>
            <person name="Palva A."/>
            <person name="Lucas S."/>
            <person name="Copeland A."/>
            <person name="Lapidus A."/>
            <person name="Glavina Del Rio T."/>
            <person name="Dalin E."/>
            <person name="Tice H."/>
            <person name="Bruce D."/>
            <person name="Goodwin L."/>
            <person name="Pitluck S."/>
            <person name="Chertkov O."/>
            <person name="Larimer F.W."/>
            <person name="Land M.L."/>
            <person name="Hauser L."/>
            <person name="Brettin T.S."/>
            <person name="Detter J.C."/>
            <person name="Han S."/>
            <person name="de Vos W.M."/>
            <person name="Janssen P.H."/>
            <person name="Smidt H."/>
        </authorList>
    </citation>
    <scope>NUCLEOTIDE SEQUENCE [LARGE SCALE GENOMIC DNA]</scope>
    <source>
        <strain evidence="4 5">Ellin514</strain>
    </source>
</reference>
<evidence type="ECO:0000256" key="1">
    <source>
        <dbReference type="ARBA" id="ARBA00022679"/>
    </source>
</evidence>
<evidence type="ECO:0000313" key="4">
    <source>
        <dbReference type="EMBL" id="EEF60255.1"/>
    </source>
</evidence>
<dbReference type="CDD" id="cd04301">
    <property type="entry name" value="NAT_SF"/>
    <property type="match status" value="1"/>
</dbReference>
<dbReference type="Gene3D" id="3.40.630.30">
    <property type="match status" value="1"/>
</dbReference>
<dbReference type="PANTHER" id="PTHR43072">
    <property type="entry name" value="N-ACETYLTRANSFERASE"/>
    <property type="match status" value="1"/>
</dbReference>
<dbReference type="AlphaFoldDB" id="B9XIJ2"/>
<dbReference type="RefSeq" id="WP_007415635.1">
    <property type="nucleotide sequence ID" value="NZ_ABOX02000018.1"/>
</dbReference>
<gene>
    <name evidence="4" type="ORF">Cflav_PD2951</name>
</gene>
<dbReference type="Proteomes" id="UP000003688">
    <property type="component" value="Unassembled WGS sequence"/>
</dbReference>
<feature type="domain" description="N-acetyltransferase" evidence="3">
    <location>
        <begin position="15"/>
        <end position="166"/>
    </location>
</feature>
<dbReference type="PROSITE" id="PS51186">
    <property type="entry name" value="GNAT"/>
    <property type="match status" value="1"/>
</dbReference>
<dbReference type="EMBL" id="ABOX02000018">
    <property type="protein sequence ID" value="EEF60255.1"/>
    <property type="molecule type" value="Genomic_DNA"/>
</dbReference>
<dbReference type="SUPFAM" id="SSF55729">
    <property type="entry name" value="Acyl-CoA N-acyltransferases (Nat)"/>
    <property type="match status" value="1"/>
</dbReference>
<accession>B9XIJ2</accession>
<dbReference type="PANTHER" id="PTHR43072:SF23">
    <property type="entry name" value="UPF0039 PROTEIN C11D3.02C"/>
    <property type="match status" value="1"/>
</dbReference>
<dbReference type="OrthoDB" id="9798006at2"/>
<dbReference type="GO" id="GO:0016747">
    <property type="term" value="F:acyltransferase activity, transferring groups other than amino-acyl groups"/>
    <property type="evidence" value="ECO:0007669"/>
    <property type="project" value="InterPro"/>
</dbReference>
<dbReference type="InterPro" id="IPR000182">
    <property type="entry name" value="GNAT_dom"/>
</dbReference>
<dbReference type="InterPro" id="IPR016181">
    <property type="entry name" value="Acyl_CoA_acyltransferase"/>
</dbReference>
<sequence>MQVIRCDASFSEPILNIFNDAILNSTALYDYKPRTLENMATWFDLKTKGNFPVIGLVTDAGELMGFGTYGTFRGFAGYKYTVEHSIYVDAKFRGQGLGKRLLQEIISAAQAQDYHVLIGVVDSANSASIALHKKFGFTHAGTIRQAGFKFNRWLDVDFYQLVLPTPGIPVES</sequence>
<dbReference type="Pfam" id="PF00583">
    <property type="entry name" value="Acetyltransf_1"/>
    <property type="match status" value="1"/>
</dbReference>
<organism evidence="4 5">
    <name type="scientific">Pedosphaera parvula (strain Ellin514)</name>
    <dbReference type="NCBI Taxonomy" id="320771"/>
    <lineage>
        <taxon>Bacteria</taxon>
        <taxon>Pseudomonadati</taxon>
        <taxon>Verrucomicrobiota</taxon>
        <taxon>Pedosphaerae</taxon>
        <taxon>Pedosphaerales</taxon>
        <taxon>Pedosphaeraceae</taxon>
        <taxon>Pedosphaera</taxon>
    </lineage>
</organism>
<keyword evidence="5" id="KW-1185">Reference proteome</keyword>
<comment type="caution">
    <text evidence="4">The sequence shown here is derived from an EMBL/GenBank/DDBJ whole genome shotgun (WGS) entry which is preliminary data.</text>
</comment>
<dbReference type="STRING" id="320771.Cflav_PD2951"/>
<protein>
    <submittedName>
        <fullName evidence="4">GCN5-related N-acetyltransferase</fullName>
    </submittedName>
</protein>
<name>B9XIJ2_PEDPL</name>
<evidence type="ECO:0000313" key="5">
    <source>
        <dbReference type="Proteomes" id="UP000003688"/>
    </source>
</evidence>
<evidence type="ECO:0000256" key="2">
    <source>
        <dbReference type="ARBA" id="ARBA00023315"/>
    </source>
</evidence>
<keyword evidence="1 4" id="KW-0808">Transferase</keyword>
<evidence type="ECO:0000259" key="3">
    <source>
        <dbReference type="PROSITE" id="PS51186"/>
    </source>
</evidence>
<keyword evidence="2" id="KW-0012">Acyltransferase</keyword>
<proteinExistence type="predicted"/>